<evidence type="ECO:0000259" key="1">
    <source>
        <dbReference type="Pfam" id="PF00561"/>
    </source>
</evidence>
<sequence>MAIFVRNNRNIGYNVAGDGAPILAFHGTTQAGNAWDQVRAACTPLQWVNFEFPGSGESSMPETPIDLDAMVDDAVALMESLGHSSFHVTGYSLGAVAALQTASRHSDKVQSVTSLCGWAVTDARMRLTFDVWRRLIEIDPALFMRYALVDGYTAAGLTAIEPMHQMVIDIASAAVQPGSDAHLELDVRINIDDSLSSITAPCLVIGGIEDRWVDISHSRYLATRIAHATLLELPAGHLVIGEMAEAIAGAMSHHINALN</sequence>
<dbReference type="Gene3D" id="3.40.50.1820">
    <property type="entry name" value="alpha/beta hydrolase"/>
    <property type="match status" value="1"/>
</dbReference>
<proteinExistence type="predicted"/>
<dbReference type="Pfam" id="PF00561">
    <property type="entry name" value="Abhydrolase_1"/>
    <property type="match status" value="1"/>
</dbReference>
<dbReference type="PANTHER" id="PTHR43433">
    <property type="entry name" value="HYDROLASE, ALPHA/BETA FOLD FAMILY PROTEIN"/>
    <property type="match status" value="1"/>
</dbReference>
<name>A0A6J6DIS2_9ZZZZ</name>
<dbReference type="InterPro" id="IPR000073">
    <property type="entry name" value="AB_hydrolase_1"/>
</dbReference>
<evidence type="ECO:0000313" key="2">
    <source>
        <dbReference type="EMBL" id="CAB4562729.1"/>
    </source>
</evidence>
<accession>A0A6J6DIS2</accession>
<dbReference type="InterPro" id="IPR050471">
    <property type="entry name" value="AB_hydrolase"/>
</dbReference>
<protein>
    <submittedName>
        <fullName evidence="2">Unannotated protein</fullName>
    </submittedName>
</protein>
<feature type="domain" description="AB hydrolase-1" evidence="1">
    <location>
        <begin position="21"/>
        <end position="240"/>
    </location>
</feature>
<reference evidence="2" key="1">
    <citation type="submission" date="2020-05" db="EMBL/GenBank/DDBJ databases">
        <authorList>
            <person name="Chiriac C."/>
            <person name="Salcher M."/>
            <person name="Ghai R."/>
            <person name="Kavagutti S V."/>
        </authorList>
    </citation>
    <scope>NUCLEOTIDE SEQUENCE</scope>
</reference>
<dbReference type="EMBL" id="CAEZTI010000077">
    <property type="protein sequence ID" value="CAB4562729.1"/>
    <property type="molecule type" value="Genomic_DNA"/>
</dbReference>
<dbReference type="SUPFAM" id="SSF53474">
    <property type="entry name" value="alpha/beta-Hydrolases"/>
    <property type="match status" value="1"/>
</dbReference>
<gene>
    <name evidence="2" type="ORF">UFOPK1619_00488</name>
</gene>
<dbReference type="PANTHER" id="PTHR43433:SF5">
    <property type="entry name" value="AB HYDROLASE-1 DOMAIN-CONTAINING PROTEIN"/>
    <property type="match status" value="1"/>
</dbReference>
<organism evidence="2">
    <name type="scientific">freshwater metagenome</name>
    <dbReference type="NCBI Taxonomy" id="449393"/>
    <lineage>
        <taxon>unclassified sequences</taxon>
        <taxon>metagenomes</taxon>
        <taxon>ecological metagenomes</taxon>
    </lineage>
</organism>
<dbReference type="InterPro" id="IPR029058">
    <property type="entry name" value="AB_hydrolase_fold"/>
</dbReference>
<dbReference type="AlphaFoldDB" id="A0A6J6DIS2"/>